<keyword evidence="1 5" id="KW-0346">Stress response</keyword>
<proteinExistence type="inferred from homology"/>
<dbReference type="KEGG" id="dpi:BN4_12481"/>
<dbReference type="InterPro" id="IPR044587">
    <property type="entry name" value="HSP21-like"/>
</dbReference>
<evidence type="ECO:0000259" key="4">
    <source>
        <dbReference type="PROSITE" id="PS01031"/>
    </source>
</evidence>
<dbReference type="BioCyc" id="DPIE1322246:BN4_RS12450-MONOMER"/>
<dbReference type="GO" id="GO:0009408">
    <property type="term" value="P:response to heat"/>
    <property type="evidence" value="ECO:0007669"/>
    <property type="project" value="InterPro"/>
</dbReference>
<keyword evidence="6" id="KW-1185">Reference proteome</keyword>
<protein>
    <submittedName>
        <fullName evidence="5">Heat shock protein Hsp20</fullName>
    </submittedName>
</protein>
<dbReference type="SUPFAM" id="SSF49764">
    <property type="entry name" value="HSP20-like chaperones"/>
    <property type="match status" value="1"/>
</dbReference>
<reference evidence="6" key="2">
    <citation type="journal article" date="2013" name="Stand. Genomic Sci.">
        <title>Complete genome sequence of Desulfocapsa sulfexigens, a marine deltaproteobacterium specialized in disproportionating inorganic sulfur compounds.</title>
        <authorList>
            <person name="Finster K.W."/>
            <person name="Kjeldsen K.U."/>
            <person name="Kube M."/>
            <person name="Reinhardt R."/>
            <person name="Mussmann M."/>
            <person name="Amann R."/>
            <person name="Schreiber L."/>
        </authorList>
    </citation>
    <scope>NUCLEOTIDE SEQUENCE [LARGE SCALE GENOMIC DNA]</scope>
    <source>
        <strain evidence="6">DSM 10523 / SB164P1</strain>
    </source>
</reference>
<reference evidence="5 6" key="1">
    <citation type="journal article" date="2013" name="PLoS ONE">
        <title>The first genomic and proteomic characterization of a deep-sea sulfate reducer: insights into the piezophilic lifestyle of Desulfovibrio piezophilus.</title>
        <authorList>
            <person name="Pradel N."/>
            <person name="Ji B."/>
            <person name="Gimenez G."/>
            <person name="Talla E."/>
            <person name="Lenoble P."/>
            <person name="Garel M."/>
            <person name="Tamburini C."/>
            <person name="Fourquet P."/>
            <person name="Lebrun R."/>
            <person name="Bertin P."/>
            <person name="Denis Y."/>
            <person name="Pophillat M."/>
            <person name="Barbe V."/>
            <person name="Ollivier B."/>
            <person name="Dolla A."/>
        </authorList>
    </citation>
    <scope>NUCLEOTIDE SEQUENCE [LARGE SCALE GENOMIC DNA]</scope>
    <source>
        <strain evidence="6">DSM 10523 / SB164P1</strain>
    </source>
</reference>
<dbReference type="PATRIC" id="fig|879567.3.peg.2657"/>
<dbReference type="Pfam" id="PF00011">
    <property type="entry name" value="HSP20"/>
    <property type="match status" value="1"/>
</dbReference>
<dbReference type="PANTHER" id="PTHR46733">
    <property type="entry name" value="26.5 KDA HEAT SHOCK PROTEIN, MITOCHONDRIAL"/>
    <property type="match status" value="1"/>
</dbReference>
<dbReference type="eggNOG" id="COG0071">
    <property type="taxonomic scope" value="Bacteria"/>
</dbReference>
<evidence type="ECO:0000256" key="3">
    <source>
        <dbReference type="RuleBase" id="RU003616"/>
    </source>
</evidence>
<evidence type="ECO:0000256" key="2">
    <source>
        <dbReference type="PROSITE-ProRule" id="PRU00285"/>
    </source>
</evidence>
<dbReference type="CDD" id="cd06464">
    <property type="entry name" value="ACD_sHsps-like"/>
    <property type="match status" value="1"/>
</dbReference>
<accession>M1WKJ6</accession>
<name>M1WKJ6_PSEP2</name>
<dbReference type="RefSeq" id="WP_015415759.1">
    <property type="nucleotide sequence ID" value="NC_020409.1"/>
</dbReference>
<dbReference type="InterPro" id="IPR008978">
    <property type="entry name" value="HSP20-like_chaperone"/>
</dbReference>
<gene>
    <name evidence="5" type="ordered locus">BN4_12481</name>
</gene>
<dbReference type="AlphaFoldDB" id="M1WKJ6"/>
<dbReference type="OrthoDB" id="9811615at2"/>
<dbReference type="Proteomes" id="UP000011724">
    <property type="component" value="Chromosome"/>
</dbReference>
<dbReference type="HOGENOM" id="CLU_046737_9_3_7"/>
<dbReference type="Gene3D" id="2.60.40.790">
    <property type="match status" value="1"/>
</dbReference>
<dbReference type="PROSITE" id="PS01031">
    <property type="entry name" value="SHSP"/>
    <property type="match status" value="1"/>
</dbReference>
<dbReference type="PANTHER" id="PTHR46733:SF4">
    <property type="entry name" value="HEAT SHOCK PROTEIN 21, CHLOROPLASTIC"/>
    <property type="match status" value="1"/>
</dbReference>
<dbReference type="STRING" id="1322246.BN4_12481"/>
<evidence type="ECO:0000313" key="6">
    <source>
        <dbReference type="Proteomes" id="UP000011724"/>
    </source>
</evidence>
<dbReference type="InterPro" id="IPR002068">
    <property type="entry name" value="A-crystallin/Hsp20_dom"/>
</dbReference>
<evidence type="ECO:0000313" key="5">
    <source>
        <dbReference type="EMBL" id="CCH49716.1"/>
    </source>
</evidence>
<feature type="domain" description="SHSP" evidence="4">
    <location>
        <begin position="9"/>
        <end position="121"/>
    </location>
</feature>
<evidence type="ECO:0000256" key="1">
    <source>
        <dbReference type="ARBA" id="ARBA00023016"/>
    </source>
</evidence>
<sequence length="121" mass="13858">MSELAKKEERNVPRYRPATDIIELEDGFRIYIDLPGVKREDLTIDLQDDELAVSGRTSLDPASGEHFLEMQFGNCEYMRSISVTDIIDRENIKANLEGGVLELVLPKVRQIQPRQIEITQL</sequence>
<comment type="similarity">
    <text evidence="2 3">Belongs to the small heat shock protein (HSP20) family.</text>
</comment>
<organism evidence="5 6">
    <name type="scientific">Pseudodesulfovibrio piezophilus (strain DSM 21447 / JCM 15486 / C1TLV30)</name>
    <name type="common">Desulfovibrio piezophilus</name>
    <dbReference type="NCBI Taxonomy" id="1322246"/>
    <lineage>
        <taxon>Bacteria</taxon>
        <taxon>Pseudomonadati</taxon>
        <taxon>Thermodesulfobacteriota</taxon>
        <taxon>Desulfovibrionia</taxon>
        <taxon>Desulfovibrionales</taxon>
        <taxon>Desulfovibrionaceae</taxon>
    </lineage>
</organism>
<dbReference type="EMBL" id="FO203427">
    <property type="protein sequence ID" value="CCH49716.1"/>
    <property type="molecule type" value="Genomic_DNA"/>
</dbReference>